<dbReference type="SUPFAM" id="SSF48452">
    <property type="entry name" value="TPR-like"/>
    <property type="match status" value="1"/>
</dbReference>
<evidence type="ECO:0000313" key="4">
    <source>
        <dbReference type="Proteomes" id="UP000001880"/>
    </source>
</evidence>
<keyword evidence="2" id="KW-1133">Transmembrane helix</keyword>
<evidence type="ECO:0008006" key="5">
    <source>
        <dbReference type="Google" id="ProtNLM"/>
    </source>
</evidence>
<evidence type="ECO:0000256" key="1">
    <source>
        <dbReference type="SAM" id="MobiDB-lite"/>
    </source>
</evidence>
<sequence length="359" mass="38832">MYVATDGKIDARSLVCSSLARWVGESDSAAARSEGDEVGAQADAASERAEPAPERAYNRGVPMARRVEARALFKEGNRLMSVPSFLQAARKYQAALALYRHPVFYFNLALAQFNLVQPVESYEHFGAAMAYGPEVLGELSYQRAQQYRRRLAEQLARVEVACAQAGAEVTLDGRVLFIGPGRYEGMVTPGAHQLVASRAGFVPETERLVLSAGEHRQVELSLARPERVLAVRRWPVWRPWAVVVGGAAALAVAGALDWQGDRVLADYDAAVAARCSGEDGCETASLAAELRAERARGLSFDRRATVVYALGATAIASGAVLLFLNRERTLRLPGEREPAVRLTPQVSGDGVAMTLSGRF</sequence>
<feature type="transmembrane region" description="Helical" evidence="2">
    <location>
        <begin position="236"/>
        <end position="256"/>
    </location>
</feature>
<evidence type="ECO:0000313" key="3">
    <source>
        <dbReference type="EMBL" id="ACY17469.1"/>
    </source>
</evidence>
<evidence type="ECO:0000256" key="2">
    <source>
        <dbReference type="SAM" id="Phobius"/>
    </source>
</evidence>
<dbReference type="eggNOG" id="COG0457">
    <property type="taxonomic scope" value="Bacteria"/>
</dbReference>
<proteinExistence type="predicted"/>
<name>D0LVA8_HALO1</name>
<keyword evidence="2" id="KW-0812">Transmembrane</keyword>
<protein>
    <recommendedName>
        <fullName evidence="5">PEGA domain-containing protein</fullName>
    </recommendedName>
</protein>
<gene>
    <name evidence="3" type="ordered locus">Hoch_4980</name>
</gene>
<dbReference type="AlphaFoldDB" id="D0LVA8"/>
<reference evidence="3 4" key="1">
    <citation type="journal article" date="2010" name="Stand. Genomic Sci.">
        <title>Complete genome sequence of Haliangium ochraceum type strain (SMP-2).</title>
        <authorList>
            <consortium name="US DOE Joint Genome Institute (JGI-PGF)"/>
            <person name="Ivanova N."/>
            <person name="Daum C."/>
            <person name="Lang E."/>
            <person name="Abt B."/>
            <person name="Kopitz M."/>
            <person name="Saunders E."/>
            <person name="Lapidus A."/>
            <person name="Lucas S."/>
            <person name="Glavina Del Rio T."/>
            <person name="Nolan M."/>
            <person name="Tice H."/>
            <person name="Copeland A."/>
            <person name="Cheng J.F."/>
            <person name="Chen F."/>
            <person name="Bruce D."/>
            <person name="Goodwin L."/>
            <person name="Pitluck S."/>
            <person name="Mavromatis K."/>
            <person name="Pati A."/>
            <person name="Mikhailova N."/>
            <person name="Chen A."/>
            <person name="Palaniappan K."/>
            <person name="Land M."/>
            <person name="Hauser L."/>
            <person name="Chang Y.J."/>
            <person name="Jeffries C.D."/>
            <person name="Detter J.C."/>
            <person name="Brettin T."/>
            <person name="Rohde M."/>
            <person name="Goker M."/>
            <person name="Bristow J."/>
            <person name="Markowitz V."/>
            <person name="Eisen J.A."/>
            <person name="Hugenholtz P."/>
            <person name="Kyrpides N.C."/>
            <person name="Klenk H.P."/>
        </authorList>
    </citation>
    <scope>NUCLEOTIDE SEQUENCE [LARGE SCALE GENOMIC DNA]</scope>
    <source>
        <strain evidence="4">DSM 14365 / CIP 107738 / JCM 11303 / AJ 13395 / SMP-2</strain>
    </source>
</reference>
<feature type="region of interest" description="Disordered" evidence="1">
    <location>
        <begin position="30"/>
        <end position="56"/>
    </location>
</feature>
<dbReference type="STRING" id="502025.Hoch_4980"/>
<feature type="transmembrane region" description="Helical" evidence="2">
    <location>
        <begin position="306"/>
        <end position="324"/>
    </location>
</feature>
<keyword evidence="2" id="KW-0472">Membrane</keyword>
<dbReference type="InterPro" id="IPR011990">
    <property type="entry name" value="TPR-like_helical_dom_sf"/>
</dbReference>
<accession>D0LVA8</accession>
<feature type="compositionally biased region" description="Basic and acidic residues" evidence="1">
    <location>
        <begin position="45"/>
        <end position="56"/>
    </location>
</feature>
<dbReference type="KEGG" id="hoh:Hoch_4980"/>
<keyword evidence="4" id="KW-1185">Reference proteome</keyword>
<dbReference type="HOGENOM" id="CLU_052613_0_0_7"/>
<dbReference type="Proteomes" id="UP000001880">
    <property type="component" value="Chromosome"/>
</dbReference>
<organism evidence="3 4">
    <name type="scientific">Haliangium ochraceum (strain DSM 14365 / JCM 11303 / SMP-2)</name>
    <dbReference type="NCBI Taxonomy" id="502025"/>
    <lineage>
        <taxon>Bacteria</taxon>
        <taxon>Pseudomonadati</taxon>
        <taxon>Myxococcota</taxon>
        <taxon>Polyangia</taxon>
        <taxon>Haliangiales</taxon>
        <taxon>Kofleriaceae</taxon>
        <taxon>Haliangium</taxon>
    </lineage>
</organism>
<dbReference type="EMBL" id="CP001804">
    <property type="protein sequence ID" value="ACY17469.1"/>
    <property type="molecule type" value="Genomic_DNA"/>
</dbReference>
<dbReference type="Gene3D" id="1.25.40.10">
    <property type="entry name" value="Tetratricopeptide repeat domain"/>
    <property type="match status" value="1"/>
</dbReference>